<gene>
    <name evidence="3" type="ORF">HHK36_033193</name>
</gene>
<dbReference type="GO" id="GO:0043531">
    <property type="term" value="F:ADP binding"/>
    <property type="evidence" value="ECO:0007669"/>
    <property type="project" value="InterPro"/>
</dbReference>
<dbReference type="SUPFAM" id="SSF52540">
    <property type="entry name" value="P-loop containing nucleoside triphosphate hydrolases"/>
    <property type="match status" value="1"/>
</dbReference>
<evidence type="ECO:0008006" key="5">
    <source>
        <dbReference type="Google" id="ProtNLM"/>
    </source>
</evidence>
<feature type="compositionally biased region" description="Basic residues" evidence="2">
    <location>
        <begin position="227"/>
        <end position="238"/>
    </location>
</feature>
<evidence type="ECO:0000313" key="4">
    <source>
        <dbReference type="Proteomes" id="UP000655225"/>
    </source>
</evidence>
<dbReference type="FunFam" id="1.10.8.430:FF:000003">
    <property type="entry name" value="Probable disease resistance protein At5g66910"/>
    <property type="match status" value="1"/>
</dbReference>
<dbReference type="AlphaFoldDB" id="A0A835CWZ4"/>
<keyword evidence="4" id="KW-1185">Reference proteome</keyword>
<dbReference type="Gene3D" id="1.10.8.430">
    <property type="entry name" value="Helical domain of apoptotic protease-activating factors"/>
    <property type="match status" value="1"/>
</dbReference>
<dbReference type="InterPro" id="IPR027417">
    <property type="entry name" value="P-loop_NTPase"/>
</dbReference>
<dbReference type="GO" id="GO:0006952">
    <property type="term" value="P:defense response"/>
    <property type="evidence" value="ECO:0007669"/>
    <property type="project" value="UniProtKB-KW"/>
</dbReference>
<reference evidence="3 4" key="1">
    <citation type="submission" date="2020-04" db="EMBL/GenBank/DDBJ databases">
        <title>Plant Genome Project.</title>
        <authorList>
            <person name="Zhang R.-G."/>
        </authorList>
    </citation>
    <scope>NUCLEOTIDE SEQUENCE [LARGE SCALE GENOMIC DNA]</scope>
    <source>
        <strain evidence="3">YNK0</strain>
        <tissue evidence="3">Leaf</tissue>
    </source>
</reference>
<evidence type="ECO:0000313" key="3">
    <source>
        <dbReference type="EMBL" id="KAF8364833.1"/>
    </source>
</evidence>
<feature type="region of interest" description="Disordered" evidence="2">
    <location>
        <begin position="209"/>
        <end position="357"/>
    </location>
</feature>
<dbReference type="InterPro" id="IPR050905">
    <property type="entry name" value="Plant_NBS-LRR"/>
</dbReference>
<evidence type="ECO:0000256" key="1">
    <source>
        <dbReference type="ARBA" id="ARBA00022821"/>
    </source>
</evidence>
<feature type="compositionally biased region" description="Polar residues" evidence="2">
    <location>
        <begin position="387"/>
        <end position="407"/>
    </location>
</feature>
<dbReference type="PANTHER" id="PTHR33463">
    <property type="entry name" value="NB-ARC DOMAIN-CONTAINING PROTEIN-RELATED"/>
    <property type="match status" value="1"/>
</dbReference>
<comment type="caution">
    <text evidence="3">The sequence shown here is derived from an EMBL/GenBank/DDBJ whole genome shotgun (WGS) entry which is preliminary data.</text>
</comment>
<dbReference type="PANTHER" id="PTHR33463:SF220">
    <property type="entry name" value="NB-ARC DOMAIN-CONTAINING PROTEIN"/>
    <property type="match status" value="1"/>
</dbReference>
<dbReference type="EMBL" id="JABCRI010001210">
    <property type="protein sequence ID" value="KAF8364833.1"/>
    <property type="molecule type" value="Genomic_DNA"/>
</dbReference>
<feature type="compositionally biased region" description="Acidic residues" evidence="2">
    <location>
        <begin position="290"/>
        <end position="312"/>
    </location>
</feature>
<dbReference type="OrthoDB" id="664960at2759"/>
<accession>A0A835CWZ4</accession>
<name>A0A835CWZ4_TETSI</name>
<keyword evidence="1" id="KW-0611">Plant defense</keyword>
<organism evidence="3 4">
    <name type="scientific">Tetracentron sinense</name>
    <name type="common">Spur-leaf</name>
    <dbReference type="NCBI Taxonomy" id="13715"/>
    <lineage>
        <taxon>Eukaryota</taxon>
        <taxon>Viridiplantae</taxon>
        <taxon>Streptophyta</taxon>
        <taxon>Embryophyta</taxon>
        <taxon>Tracheophyta</taxon>
        <taxon>Spermatophyta</taxon>
        <taxon>Magnoliopsida</taxon>
        <taxon>Trochodendrales</taxon>
        <taxon>Trochodendraceae</taxon>
        <taxon>Tetracentron</taxon>
    </lineage>
</organism>
<feature type="region of interest" description="Disordered" evidence="2">
    <location>
        <begin position="387"/>
        <end position="413"/>
    </location>
</feature>
<proteinExistence type="predicted"/>
<sequence>MEAEKKIRVECFGWDEAWDLFQKMVGEEALNSHPEIPELAEVVAKECAGLPLAISAIGRTMSSKKTPQEWKHAITVLKKSASEFSALDQGHHIIGILKQASLLESGRYGNVNVKMHDVIRDLALWIACECGRKKDKILVKAGLELIEAPEVENGRRQRGYRSSMSIEQPNENNWYNDTGATSHLTNDFSLLQSSSPYTGNDRVVVEDGSEHEISRVALPEEPSPRLKGQKKIGKRTPKKTIVGGPKNKLAQISKKTVPPTKKSKKTKASTSEEENTEDFLALSSEKVQDTTDEEVEETEAIYISESEEDDDSSSLTRDESGAGERVLSHPLNGVLRNDPEFHSGPEVIGRPLDIPMDSLPGIVGENITGLEEDMAALSSEFNIQRSSRAMPSSINPPLLTPQQQASSPPLIIP</sequence>
<dbReference type="InterPro" id="IPR042197">
    <property type="entry name" value="Apaf_helical"/>
</dbReference>
<evidence type="ECO:0000256" key="2">
    <source>
        <dbReference type="SAM" id="MobiDB-lite"/>
    </source>
</evidence>
<dbReference type="Proteomes" id="UP000655225">
    <property type="component" value="Unassembled WGS sequence"/>
</dbReference>
<protein>
    <recommendedName>
        <fullName evidence="5">NB-ARC domain-containing protein</fullName>
    </recommendedName>
</protein>
<dbReference type="GO" id="GO:0005524">
    <property type="term" value="F:ATP binding"/>
    <property type="evidence" value="ECO:0007669"/>
    <property type="project" value="UniProtKB-KW"/>
</dbReference>